<dbReference type="PANTHER" id="PTHR46401:SF2">
    <property type="entry name" value="GLYCOSYLTRANSFERASE WBBK-RELATED"/>
    <property type="match status" value="1"/>
</dbReference>
<name>A0A1G2KQM3_9BACT</name>
<dbReference type="AlphaFoldDB" id="A0A1G2KQM3"/>
<feature type="domain" description="Glycosyl transferase family 1" evidence="3">
    <location>
        <begin position="185"/>
        <end position="349"/>
    </location>
</feature>
<evidence type="ECO:0000256" key="1">
    <source>
        <dbReference type="ARBA" id="ARBA00022679"/>
    </source>
</evidence>
<keyword evidence="2" id="KW-0812">Transmembrane</keyword>
<dbReference type="CDD" id="cd03801">
    <property type="entry name" value="GT4_PimA-like"/>
    <property type="match status" value="1"/>
</dbReference>
<dbReference type="PANTHER" id="PTHR46401">
    <property type="entry name" value="GLYCOSYLTRANSFERASE WBBK-RELATED"/>
    <property type="match status" value="1"/>
</dbReference>
<keyword evidence="2" id="KW-0472">Membrane</keyword>
<dbReference type="InterPro" id="IPR001296">
    <property type="entry name" value="Glyco_trans_1"/>
</dbReference>
<feature type="transmembrane region" description="Helical" evidence="2">
    <location>
        <begin position="75"/>
        <end position="95"/>
    </location>
</feature>
<gene>
    <name evidence="4" type="ORF">A3C12_01335</name>
</gene>
<dbReference type="GO" id="GO:0016757">
    <property type="term" value="F:glycosyltransferase activity"/>
    <property type="evidence" value="ECO:0007669"/>
    <property type="project" value="InterPro"/>
</dbReference>
<dbReference type="SUPFAM" id="SSF53756">
    <property type="entry name" value="UDP-Glycosyltransferase/glycogen phosphorylase"/>
    <property type="match status" value="1"/>
</dbReference>
<sequence>MKLIYISPLRYPSEKAGSAFSMKSCEVFAGDGIDVELWVPRRLNKLHRENAFLYHGVRKNFRIVRLPVIDLMSWIPSYFITAASFAISVFFYALWRQARDAVYYSHEEFALFLLTFISKRTVYEIHDFPSLGCFQRWLLKRISAIVTTNNWKKNKLAELFNYPPEKIFAIPNAVAVSQFAINVARNEARQKLGLPLDKRIAVYTGHLYGWKGVDTLLEASQLLPANCVVYFVGGTEKDVEEFKIKNKKLNIKDNAVIVGHRSHDEIPIWLRAADVLVLPNTAKEEISAHYTSPMKLFEYMASGRPIIASDLASVREVFNETLGTFFTPDDPVALSVAIQRVLEYPEEAEIKAAMARRGVAMYTWEIRAKCISAFLASS</sequence>
<dbReference type="EMBL" id="MHQK01000048">
    <property type="protein sequence ID" value="OHA00771.1"/>
    <property type="molecule type" value="Genomic_DNA"/>
</dbReference>
<evidence type="ECO:0000256" key="2">
    <source>
        <dbReference type="SAM" id="Phobius"/>
    </source>
</evidence>
<proteinExistence type="predicted"/>
<keyword evidence="1" id="KW-0808">Transferase</keyword>
<evidence type="ECO:0000313" key="4">
    <source>
        <dbReference type="EMBL" id="OHA00771.1"/>
    </source>
</evidence>
<dbReference type="Gene3D" id="3.40.50.2000">
    <property type="entry name" value="Glycogen Phosphorylase B"/>
    <property type="match status" value="2"/>
</dbReference>
<evidence type="ECO:0000259" key="3">
    <source>
        <dbReference type="Pfam" id="PF00534"/>
    </source>
</evidence>
<dbReference type="GO" id="GO:0009103">
    <property type="term" value="P:lipopolysaccharide biosynthetic process"/>
    <property type="evidence" value="ECO:0007669"/>
    <property type="project" value="TreeGrafter"/>
</dbReference>
<organism evidence="4 5">
    <name type="scientific">Candidatus Sungbacteria bacterium RIFCSPHIGHO2_02_FULL_49_20</name>
    <dbReference type="NCBI Taxonomy" id="1802272"/>
    <lineage>
        <taxon>Bacteria</taxon>
        <taxon>Candidatus Sungiibacteriota</taxon>
    </lineage>
</organism>
<keyword evidence="2" id="KW-1133">Transmembrane helix</keyword>
<comment type="caution">
    <text evidence="4">The sequence shown here is derived from an EMBL/GenBank/DDBJ whole genome shotgun (WGS) entry which is preliminary data.</text>
</comment>
<dbReference type="Proteomes" id="UP000178710">
    <property type="component" value="Unassembled WGS sequence"/>
</dbReference>
<protein>
    <recommendedName>
        <fullName evidence="3">Glycosyl transferase family 1 domain-containing protein</fullName>
    </recommendedName>
</protein>
<evidence type="ECO:0000313" key="5">
    <source>
        <dbReference type="Proteomes" id="UP000178710"/>
    </source>
</evidence>
<accession>A0A1G2KQM3</accession>
<reference evidence="4 5" key="1">
    <citation type="journal article" date="2016" name="Nat. Commun.">
        <title>Thousands of microbial genomes shed light on interconnected biogeochemical processes in an aquifer system.</title>
        <authorList>
            <person name="Anantharaman K."/>
            <person name="Brown C.T."/>
            <person name="Hug L.A."/>
            <person name="Sharon I."/>
            <person name="Castelle C.J."/>
            <person name="Probst A.J."/>
            <person name="Thomas B.C."/>
            <person name="Singh A."/>
            <person name="Wilkins M.J."/>
            <person name="Karaoz U."/>
            <person name="Brodie E.L."/>
            <person name="Williams K.H."/>
            <person name="Hubbard S.S."/>
            <person name="Banfield J.F."/>
        </authorList>
    </citation>
    <scope>NUCLEOTIDE SEQUENCE [LARGE SCALE GENOMIC DNA]</scope>
</reference>
<dbReference type="Pfam" id="PF00534">
    <property type="entry name" value="Glycos_transf_1"/>
    <property type="match status" value="1"/>
</dbReference>